<proteinExistence type="predicted"/>
<dbReference type="EMBL" id="JBHRST010000003">
    <property type="protein sequence ID" value="MFC3096721.1"/>
    <property type="molecule type" value="Genomic_DNA"/>
</dbReference>
<evidence type="ECO:0000313" key="3">
    <source>
        <dbReference type="Proteomes" id="UP001595456"/>
    </source>
</evidence>
<organism evidence="2 3">
    <name type="scientific">Alteraurantiacibacter palmitatis</name>
    <dbReference type="NCBI Taxonomy" id="2054628"/>
    <lineage>
        <taxon>Bacteria</taxon>
        <taxon>Pseudomonadati</taxon>
        <taxon>Pseudomonadota</taxon>
        <taxon>Alphaproteobacteria</taxon>
        <taxon>Sphingomonadales</taxon>
        <taxon>Erythrobacteraceae</taxon>
        <taxon>Alteraurantiacibacter</taxon>
    </lineage>
</organism>
<reference evidence="3" key="1">
    <citation type="journal article" date="2019" name="Int. J. Syst. Evol. Microbiol.">
        <title>The Global Catalogue of Microorganisms (GCM) 10K type strain sequencing project: providing services to taxonomists for standard genome sequencing and annotation.</title>
        <authorList>
            <consortium name="The Broad Institute Genomics Platform"/>
            <consortium name="The Broad Institute Genome Sequencing Center for Infectious Disease"/>
            <person name="Wu L."/>
            <person name="Ma J."/>
        </authorList>
    </citation>
    <scope>NUCLEOTIDE SEQUENCE [LARGE SCALE GENOMIC DNA]</scope>
    <source>
        <strain evidence="3">KCTC 52607</strain>
    </source>
</reference>
<sequence length="184" mass="19758">MEKLKSAGGVAGGMLLLLVILVIPILLLFGAAELSLWMLDFIPRIIGIAVFSGIIIIPLAVIPASRGLASSLYGLASIAFGACVWFFALAITYTEWGMLGVIVGIVMFGAGVVLTGIVAAVFAGQWVVLGNLAILLGLYVVSSILRAWLARLAEDRVFEIEQRLQNESFRVRPTRIPSSEIRDE</sequence>
<evidence type="ECO:0000256" key="1">
    <source>
        <dbReference type="SAM" id="Phobius"/>
    </source>
</evidence>
<comment type="caution">
    <text evidence="2">The sequence shown here is derived from an EMBL/GenBank/DDBJ whole genome shotgun (WGS) entry which is preliminary data.</text>
</comment>
<feature type="transmembrane region" description="Helical" evidence="1">
    <location>
        <begin position="128"/>
        <end position="149"/>
    </location>
</feature>
<keyword evidence="3" id="KW-1185">Reference proteome</keyword>
<feature type="transmembrane region" description="Helical" evidence="1">
    <location>
        <begin position="6"/>
        <end position="29"/>
    </location>
</feature>
<keyword evidence="1" id="KW-1133">Transmembrane helix</keyword>
<keyword evidence="1" id="KW-0812">Transmembrane</keyword>
<feature type="transmembrane region" description="Helical" evidence="1">
    <location>
        <begin position="68"/>
        <end position="91"/>
    </location>
</feature>
<keyword evidence="1" id="KW-0472">Membrane</keyword>
<protein>
    <submittedName>
        <fullName evidence="2">Uncharacterized protein</fullName>
    </submittedName>
</protein>
<evidence type="ECO:0000313" key="2">
    <source>
        <dbReference type="EMBL" id="MFC3096721.1"/>
    </source>
</evidence>
<feature type="transmembrane region" description="Helical" evidence="1">
    <location>
        <begin position="41"/>
        <end position="62"/>
    </location>
</feature>
<name>A0ABV7E553_9SPHN</name>
<gene>
    <name evidence="2" type="ORF">ACFODU_02750</name>
</gene>
<dbReference type="RefSeq" id="WP_336927390.1">
    <property type="nucleotide sequence ID" value="NZ_JBANRO010000013.1"/>
</dbReference>
<accession>A0ABV7E553</accession>
<dbReference type="Proteomes" id="UP001595456">
    <property type="component" value="Unassembled WGS sequence"/>
</dbReference>
<feature type="transmembrane region" description="Helical" evidence="1">
    <location>
        <begin position="98"/>
        <end position="122"/>
    </location>
</feature>